<sequence length="133" mass="14457">MVALSEELCRLALHRRVAGAVKVLDEAREFFSGFPQVDTEGKVVHTHTYTCINTYCLRNLTIHGEKLSCMKHQAQGTGISGIEQAVLSALIAEERRGEGKASWGGAQHIETKDPPHTEMKPTAGEGLAAFLSL</sequence>
<organism evidence="2 3">
    <name type="scientific">Cirrhinus molitorella</name>
    <name type="common">mud carp</name>
    <dbReference type="NCBI Taxonomy" id="172907"/>
    <lineage>
        <taxon>Eukaryota</taxon>
        <taxon>Metazoa</taxon>
        <taxon>Chordata</taxon>
        <taxon>Craniata</taxon>
        <taxon>Vertebrata</taxon>
        <taxon>Euteleostomi</taxon>
        <taxon>Actinopterygii</taxon>
        <taxon>Neopterygii</taxon>
        <taxon>Teleostei</taxon>
        <taxon>Ostariophysi</taxon>
        <taxon>Cypriniformes</taxon>
        <taxon>Cyprinidae</taxon>
        <taxon>Labeoninae</taxon>
        <taxon>Labeonini</taxon>
        <taxon>Cirrhinus</taxon>
    </lineage>
</organism>
<feature type="compositionally biased region" description="Basic and acidic residues" evidence="1">
    <location>
        <begin position="109"/>
        <end position="119"/>
    </location>
</feature>
<name>A0ABR3LHE2_9TELE</name>
<dbReference type="EMBL" id="JAYMGO010000022">
    <property type="protein sequence ID" value="KAL1251506.1"/>
    <property type="molecule type" value="Genomic_DNA"/>
</dbReference>
<proteinExistence type="predicted"/>
<protein>
    <submittedName>
        <fullName evidence="2">Uncharacterized protein</fullName>
    </submittedName>
</protein>
<evidence type="ECO:0000313" key="3">
    <source>
        <dbReference type="Proteomes" id="UP001558613"/>
    </source>
</evidence>
<evidence type="ECO:0000256" key="1">
    <source>
        <dbReference type="SAM" id="MobiDB-lite"/>
    </source>
</evidence>
<dbReference type="Proteomes" id="UP001558613">
    <property type="component" value="Unassembled WGS sequence"/>
</dbReference>
<reference evidence="2 3" key="1">
    <citation type="submission" date="2023-09" db="EMBL/GenBank/DDBJ databases">
        <authorList>
            <person name="Wang M."/>
        </authorList>
    </citation>
    <scope>NUCLEOTIDE SEQUENCE [LARGE SCALE GENOMIC DNA]</scope>
    <source>
        <strain evidence="2">GT-2023</strain>
        <tissue evidence="2">Liver</tissue>
    </source>
</reference>
<evidence type="ECO:0000313" key="2">
    <source>
        <dbReference type="EMBL" id="KAL1251506.1"/>
    </source>
</evidence>
<feature type="region of interest" description="Disordered" evidence="1">
    <location>
        <begin position="98"/>
        <end position="121"/>
    </location>
</feature>
<keyword evidence="3" id="KW-1185">Reference proteome</keyword>
<accession>A0ABR3LHE2</accession>
<comment type="caution">
    <text evidence="2">The sequence shown here is derived from an EMBL/GenBank/DDBJ whole genome shotgun (WGS) entry which is preliminary data.</text>
</comment>
<gene>
    <name evidence="2" type="ORF">QQF64_019302</name>
</gene>